<dbReference type="EMBL" id="LJQP01000172">
    <property type="protein sequence ID" value="KPX71435.1"/>
    <property type="molecule type" value="Genomic_DNA"/>
</dbReference>
<dbReference type="GO" id="GO:0016829">
    <property type="term" value="F:lyase activity"/>
    <property type="evidence" value="ECO:0007669"/>
    <property type="project" value="UniProtKB-KW"/>
</dbReference>
<dbReference type="Pfam" id="PF22175">
    <property type="entry name" value="Ogg-HhH"/>
    <property type="match status" value="1"/>
</dbReference>
<protein>
    <recommendedName>
        <fullName evidence="7">HhH-GPD domain-containing protein</fullName>
    </recommendedName>
</protein>
<dbReference type="InterPro" id="IPR011257">
    <property type="entry name" value="DNA_glycosylase"/>
</dbReference>
<sequence length="256" mass="28011">MQSGVVFIDSQIYSREFPDAQSEVLPGVTWGLIEAFPSPAYWAYQAWANDQEPEPLNYHLGDSLVEEVGACLLGGHGIPSQVGLAAFAHLRALGVFEGSAPSETQILEWLSAPLSVGSRAIRYRFAKQKARYLHAALVSLEGGNIPTHSGRALRDWLLRLPGIGYKTASWIARNWLDADDVAILDIHILRAGALAGFFSVGLTVERHYLKLEQEFLALSNAIGVRPSKLDALMWYQMMSATDLVHGLMGHTGKKAA</sequence>
<comment type="caution">
    <text evidence="8">The sequence shown here is derived from an EMBL/GenBank/DDBJ whole genome shotgun (WGS) entry which is preliminary data.</text>
</comment>
<dbReference type="Gene3D" id="1.10.1670.10">
    <property type="entry name" value="Helix-hairpin-Helix base-excision DNA repair enzymes (C-terminal)"/>
    <property type="match status" value="1"/>
</dbReference>
<dbReference type="InterPro" id="IPR012092">
    <property type="entry name" value="DNA_glyclase/AP_lyase_Ogg"/>
</dbReference>
<name>A0A0P9TFU0_PSEAV</name>
<evidence type="ECO:0000256" key="2">
    <source>
        <dbReference type="ARBA" id="ARBA00022801"/>
    </source>
</evidence>
<proteinExistence type="predicted"/>
<dbReference type="Gene3D" id="1.10.340.30">
    <property type="entry name" value="Hypothetical protein, domain 2"/>
    <property type="match status" value="1"/>
</dbReference>
<evidence type="ECO:0000313" key="9">
    <source>
        <dbReference type="Proteomes" id="UP000050265"/>
    </source>
</evidence>
<organism evidence="8 9">
    <name type="scientific">Pseudomonas amygdali pv. lachrymans</name>
    <name type="common">Pseudomonas syringae pv. lachrymans</name>
    <dbReference type="NCBI Taxonomy" id="53707"/>
    <lineage>
        <taxon>Bacteria</taxon>
        <taxon>Pseudomonadati</taxon>
        <taxon>Pseudomonadota</taxon>
        <taxon>Gammaproteobacteria</taxon>
        <taxon>Pseudomonadales</taxon>
        <taxon>Pseudomonadaceae</taxon>
        <taxon>Pseudomonas</taxon>
        <taxon>Pseudomonas amygdali</taxon>
    </lineage>
</organism>
<dbReference type="Proteomes" id="UP000050265">
    <property type="component" value="Unassembled WGS sequence"/>
</dbReference>
<evidence type="ECO:0000313" key="8">
    <source>
        <dbReference type="EMBL" id="KPX71435.1"/>
    </source>
</evidence>
<evidence type="ECO:0000256" key="5">
    <source>
        <dbReference type="ARBA" id="ARBA00023268"/>
    </source>
</evidence>
<dbReference type="PATRIC" id="fig|53707.9.peg.6554"/>
<feature type="domain" description="HhH-GPD" evidence="7">
    <location>
        <begin position="78"/>
        <end position="238"/>
    </location>
</feature>
<evidence type="ECO:0000256" key="3">
    <source>
        <dbReference type="ARBA" id="ARBA00023204"/>
    </source>
</evidence>
<keyword evidence="2" id="KW-0378">Hydrolase</keyword>
<dbReference type="InterPro" id="IPR003265">
    <property type="entry name" value="HhH-GPD_domain"/>
</dbReference>
<dbReference type="GO" id="GO:0016799">
    <property type="term" value="F:hydrolase activity, hydrolyzing N-glycosyl compounds"/>
    <property type="evidence" value="ECO:0007669"/>
    <property type="project" value="InterPro"/>
</dbReference>
<dbReference type="GO" id="GO:0006284">
    <property type="term" value="P:base-excision repair"/>
    <property type="evidence" value="ECO:0007669"/>
    <property type="project" value="InterPro"/>
</dbReference>
<dbReference type="SMART" id="SM00478">
    <property type="entry name" value="ENDO3c"/>
    <property type="match status" value="1"/>
</dbReference>
<keyword evidence="6" id="KW-0326">Glycosidase</keyword>
<evidence type="ECO:0000256" key="6">
    <source>
        <dbReference type="ARBA" id="ARBA00023295"/>
    </source>
</evidence>
<evidence type="ECO:0000256" key="4">
    <source>
        <dbReference type="ARBA" id="ARBA00023239"/>
    </source>
</evidence>
<keyword evidence="4" id="KW-0456">Lyase</keyword>
<reference evidence="8 9" key="1">
    <citation type="submission" date="2015-09" db="EMBL/GenBank/DDBJ databases">
        <title>Genome announcement of multiple Pseudomonas syringae strains.</title>
        <authorList>
            <person name="Thakur S."/>
            <person name="Wang P.W."/>
            <person name="Gong Y."/>
            <person name="Weir B.S."/>
            <person name="Guttman D.S."/>
        </authorList>
    </citation>
    <scope>NUCLEOTIDE SEQUENCE [LARGE SCALE GENOMIC DNA]</scope>
    <source>
        <strain evidence="8 9">ICMP3507</strain>
    </source>
</reference>
<keyword evidence="5" id="KW-0511">Multifunctional enzyme</keyword>
<dbReference type="GO" id="GO:0003906">
    <property type="term" value="F:DNA-(apurinic or apyrimidinic site) endonuclease activity"/>
    <property type="evidence" value="ECO:0007669"/>
    <property type="project" value="InterPro"/>
</dbReference>
<evidence type="ECO:0000259" key="7">
    <source>
        <dbReference type="SMART" id="SM00478"/>
    </source>
</evidence>
<dbReference type="SUPFAM" id="SSF48150">
    <property type="entry name" value="DNA-glycosylase"/>
    <property type="match status" value="1"/>
</dbReference>
<accession>A0A0P9TFU0</accession>
<evidence type="ECO:0000256" key="1">
    <source>
        <dbReference type="ARBA" id="ARBA00022763"/>
    </source>
</evidence>
<gene>
    <name evidence="8" type="ORF">ALO35_200036</name>
</gene>
<keyword evidence="1" id="KW-0227">DNA damage</keyword>
<dbReference type="InterPro" id="IPR023170">
    <property type="entry name" value="HhH_base_excis_C"/>
</dbReference>
<dbReference type="AlphaFoldDB" id="A0A0P9TFU0"/>
<keyword evidence="3" id="KW-0234">DNA repair</keyword>